<feature type="compositionally biased region" description="Basic residues" evidence="1">
    <location>
        <begin position="88"/>
        <end position="99"/>
    </location>
</feature>
<feature type="domain" description="Myb-like DNA-binding" evidence="3">
    <location>
        <begin position="8"/>
        <end position="54"/>
    </location>
</feature>
<dbReference type="Proteomes" id="UP000308092">
    <property type="component" value="Unassembled WGS sequence"/>
</dbReference>
<protein>
    <recommendedName>
        <fullName evidence="3">Myb-like DNA-binding domain-containing protein</fullName>
    </recommendedName>
</protein>
<dbReference type="STRING" id="1220188.A0A4S3JF81"/>
<keyword evidence="6" id="KW-1185">Reference proteome</keyword>
<evidence type="ECO:0000256" key="2">
    <source>
        <dbReference type="SAM" id="SignalP"/>
    </source>
</evidence>
<evidence type="ECO:0000313" key="4">
    <source>
        <dbReference type="EMBL" id="KAA8648244.1"/>
    </source>
</evidence>
<dbReference type="EMBL" id="QUQM01000003">
    <property type="protein sequence ID" value="KAA8648244.1"/>
    <property type="molecule type" value="Genomic_DNA"/>
</dbReference>
<evidence type="ECO:0000313" key="5">
    <source>
        <dbReference type="EMBL" id="THC93785.1"/>
    </source>
</evidence>
<dbReference type="InterPro" id="IPR054505">
    <property type="entry name" value="Myb_DNA-bind_8"/>
</dbReference>
<dbReference type="AlphaFoldDB" id="A0A4S3JF81"/>
<dbReference type="GeneID" id="54326829"/>
<evidence type="ECO:0000259" key="3">
    <source>
        <dbReference type="Pfam" id="PF22980"/>
    </source>
</evidence>
<reference evidence="5 6" key="1">
    <citation type="submission" date="2019-03" db="EMBL/GenBank/DDBJ databases">
        <title>The genome sequence of a newly discovered highly antifungal drug resistant Aspergillus species, Aspergillus tanneri NIH 1004.</title>
        <authorList>
            <person name="Mounaud S."/>
            <person name="Singh I."/>
            <person name="Joardar V."/>
            <person name="Pakala S."/>
            <person name="Pakala S."/>
            <person name="Venepally P."/>
            <person name="Hoover J."/>
            <person name="Nierman W."/>
            <person name="Chung J."/>
            <person name="Losada L."/>
        </authorList>
    </citation>
    <scope>NUCLEOTIDE SEQUENCE [LARGE SCALE GENOMIC DNA]</scope>
    <source>
        <strain evidence="5 6">NIH1004</strain>
    </source>
</reference>
<sequence>MAPRTKADANLLFLFVCLQHVGDGSIDFRAVAEATNLNVPAARMRYTRLKKALDTEIINGAVDLTKTGDSGDASEPSSSPAKTATPVKKQRAYKRKKTHSSLIFTGAKTPLPKSD</sequence>
<dbReference type="VEuPathDB" id="FungiDB:EYZ11_006731"/>
<accession>A0A4S3JF81</accession>
<dbReference type="Pfam" id="PF22980">
    <property type="entry name" value="Myb_DNA-bind_8"/>
    <property type="match status" value="1"/>
</dbReference>
<reference evidence="4 7" key="2">
    <citation type="submission" date="2019-08" db="EMBL/GenBank/DDBJ databases">
        <title>The genome sequence of a newly discovered highly antifungal drug resistant Aspergillus species, Aspergillus tanneri NIH 1004.</title>
        <authorList>
            <person name="Mounaud S."/>
            <person name="Singh I."/>
            <person name="Joardar V."/>
            <person name="Pakala S."/>
            <person name="Pakala S."/>
            <person name="Venepally P."/>
            <person name="Chung J.K."/>
            <person name="Losada L."/>
            <person name="Nierman W.C."/>
        </authorList>
    </citation>
    <scope>NUCLEOTIDE SEQUENCE [LARGE SCALE GENOMIC DNA]</scope>
    <source>
        <strain evidence="4 7">NIH1004</strain>
    </source>
</reference>
<evidence type="ECO:0000256" key="1">
    <source>
        <dbReference type="SAM" id="MobiDB-lite"/>
    </source>
</evidence>
<feature type="chain" id="PRO_5036358481" description="Myb-like DNA-binding domain-containing protein" evidence="2">
    <location>
        <begin position="25"/>
        <end position="115"/>
    </location>
</feature>
<comment type="caution">
    <text evidence="5">The sequence shown here is derived from an EMBL/GenBank/DDBJ whole genome shotgun (WGS) entry which is preliminary data.</text>
</comment>
<proteinExistence type="predicted"/>
<dbReference type="OrthoDB" id="3944408at2759"/>
<evidence type="ECO:0000313" key="6">
    <source>
        <dbReference type="Proteomes" id="UP000308092"/>
    </source>
</evidence>
<dbReference type="Proteomes" id="UP000324241">
    <property type="component" value="Unassembled WGS sequence"/>
</dbReference>
<organism evidence="5 6">
    <name type="scientific">Aspergillus tanneri</name>
    <dbReference type="NCBI Taxonomy" id="1220188"/>
    <lineage>
        <taxon>Eukaryota</taxon>
        <taxon>Fungi</taxon>
        <taxon>Dikarya</taxon>
        <taxon>Ascomycota</taxon>
        <taxon>Pezizomycotina</taxon>
        <taxon>Eurotiomycetes</taxon>
        <taxon>Eurotiomycetidae</taxon>
        <taxon>Eurotiales</taxon>
        <taxon>Aspergillaceae</taxon>
        <taxon>Aspergillus</taxon>
        <taxon>Aspergillus subgen. Circumdati</taxon>
    </lineage>
</organism>
<dbReference type="RefSeq" id="XP_033427605.1">
    <property type="nucleotide sequence ID" value="XM_033568799.1"/>
</dbReference>
<feature type="region of interest" description="Disordered" evidence="1">
    <location>
        <begin position="64"/>
        <end position="115"/>
    </location>
</feature>
<keyword evidence="2" id="KW-0732">Signal</keyword>
<evidence type="ECO:0000313" key="7">
    <source>
        <dbReference type="Proteomes" id="UP000324241"/>
    </source>
</evidence>
<dbReference type="EMBL" id="SOSA01000244">
    <property type="protein sequence ID" value="THC93785.1"/>
    <property type="molecule type" value="Genomic_DNA"/>
</dbReference>
<gene>
    <name evidence="4" type="ORF">ATNIH1004_004127</name>
    <name evidence="5" type="ORF">EYZ11_006731</name>
</gene>
<feature type="signal peptide" evidence="2">
    <location>
        <begin position="1"/>
        <end position="24"/>
    </location>
</feature>
<name>A0A4S3JF81_9EURO</name>